<dbReference type="AlphaFoldDB" id="A0A0U1LSB5"/>
<evidence type="ECO:0000259" key="2">
    <source>
        <dbReference type="Pfam" id="PF14475"/>
    </source>
</evidence>
<feature type="compositionally biased region" description="Pro residues" evidence="1">
    <location>
        <begin position="62"/>
        <end position="74"/>
    </location>
</feature>
<dbReference type="InterPro" id="IPR028095">
    <property type="entry name" value="Mso1_N_dom"/>
</dbReference>
<dbReference type="EMBL" id="CVMT01000002">
    <property type="protein sequence ID" value="CRG86274.1"/>
    <property type="molecule type" value="Genomic_DNA"/>
</dbReference>
<reference evidence="3 4" key="1">
    <citation type="submission" date="2015-04" db="EMBL/GenBank/DDBJ databases">
        <authorList>
            <person name="Syromyatnikov M.Y."/>
            <person name="Popov V.N."/>
        </authorList>
    </citation>
    <scope>NUCLEOTIDE SEQUENCE [LARGE SCALE GENOMIC DNA]</scope>
    <source>
        <strain evidence="3">WF-38-12</strain>
    </source>
</reference>
<dbReference type="OMA" id="GRPFPSW"/>
<feature type="compositionally biased region" description="Low complexity" evidence="1">
    <location>
        <begin position="7"/>
        <end position="19"/>
    </location>
</feature>
<dbReference type="OrthoDB" id="2683368at2759"/>
<organism evidence="3 4">
    <name type="scientific">Talaromyces islandicus</name>
    <name type="common">Penicillium islandicum</name>
    <dbReference type="NCBI Taxonomy" id="28573"/>
    <lineage>
        <taxon>Eukaryota</taxon>
        <taxon>Fungi</taxon>
        <taxon>Dikarya</taxon>
        <taxon>Ascomycota</taxon>
        <taxon>Pezizomycotina</taxon>
        <taxon>Eurotiomycetes</taxon>
        <taxon>Eurotiomycetidae</taxon>
        <taxon>Eurotiales</taxon>
        <taxon>Trichocomaceae</taxon>
        <taxon>Talaromyces</taxon>
        <taxon>Talaromyces sect. Islandici</taxon>
    </lineage>
</organism>
<name>A0A0U1LSB5_TALIS</name>
<feature type="region of interest" description="Disordered" evidence="1">
    <location>
        <begin position="1"/>
        <end position="20"/>
    </location>
</feature>
<dbReference type="Proteomes" id="UP000054383">
    <property type="component" value="Unassembled WGS sequence"/>
</dbReference>
<dbReference type="Pfam" id="PF14475">
    <property type="entry name" value="Mso1_Sec1_bdg"/>
    <property type="match status" value="1"/>
</dbReference>
<evidence type="ECO:0000256" key="1">
    <source>
        <dbReference type="SAM" id="MobiDB-lite"/>
    </source>
</evidence>
<feature type="compositionally biased region" description="Low complexity" evidence="1">
    <location>
        <begin position="212"/>
        <end position="221"/>
    </location>
</feature>
<proteinExistence type="predicted"/>
<sequence>MSSYFASLTSSTTISGLGTRLNSLRRAITSGEEADDPDNEDSSHISNVLRAYYAEKGRPFPQWLPPDPKAPTPQPRMVVTQASLQQGNNPYGQGPGHPPQRGGGLGDLWSDGPSQPPPSQTASLRNRPVRGQVASANLRPMQSQTPPPEPISRRPLPSQRAGSYQSTSSTQSQSQSGYGMEKVSSGSSAQQRLRARFHRDSGNSPSPPPQSQSPYMRSSRP</sequence>
<feature type="domain" description="Mso1 N-terminal" evidence="2">
    <location>
        <begin position="23"/>
        <end position="64"/>
    </location>
</feature>
<evidence type="ECO:0000313" key="4">
    <source>
        <dbReference type="Proteomes" id="UP000054383"/>
    </source>
</evidence>
<gene>
    <name evidence="3" type="ORF">PISL3812_03277</name>
</gene>
<evidence type="ECO:0000313" key="3">
    <source>
        <dbReference type="EMBL" id="CRG86274.1"/>
    </source>
</evidence>
<keyword evidence="4" id="KW-1185">Reference proteome</keyword>
<feature type="compositionally biased region" description="Low complexity" evidence="1">
    <location>
        <begin position="153"/>
        <end position="179"/>
    </location>
</feature>
<accession>A0A0U1LSB5</accession>
<feature type="region of interest" description="Disordered" evidence="1">
    <location>
        <begin position="58"/>
        <end position="221"/>
    </location>
</feature>
<protein>
    <recommendedName>
        <fullName evidence="2">Mso1 N-terminal domain-containing protein</fullName>
    </recommendedName>
</protein>